<reference evidence="3 4" key="1">
    <citation type="submission" date="2015-09" db="EMBL/GenBank/DDBJ databases">
        <title>Draft genome sequence of Kouleothrix aurantiaca JCM 19913.</title>
        <authorList>
            <person name="Hemp J."/>
        </authorList>
    </citation>
    <scope>NUCLEOTIDE SEQUENCE [LARGE SCALE GENOMIC DNA]</scope>
    <source>
        <strain evidence="3 4">COM-B</strain>
    </source>
</reference>
<protein>
    <submittedName>
        <fullName evidence="3">Aldehyde dehydrogenase</fullName>
    </submittedName>
</protein>
<keyword evidence="4" id="KW-1185">Reference proteome</keyword>
<dbReference type="Gene3D" id="3.40.605.10">
    <property type="entry name" value="Aldehyde Dehydrogenase, Chain A, domain 1"/>
    <property type="match status" value="1"/>
</dbReference>
<dbReference type="GO" id="GO:0016491">
    <property type="term" value="F:oxidoreductase activity"/>
    <property type="evidence" value="ECO:0007669"/>
    <property type="project" value="UniProtKB-KW"/>
</dbReference>
<comment type="caution">
    <text evidence="3">The sequence shown here is derived from an EMBL/GenBank/DDBJ whole genome shotgun (WGS) entry which is preliminary data.</text>
</comment>
<dbReference type="EMBL" id="LJCR01003076">
    <property type="protein sequence ID" value="KPV47957.1"/>
    <property type="molecule type" value="Genomic_DNA"/>
</dbReference>
<dbReference type="InterPro" id="IPR016162">
    <property type="entry name" value="Ald_DH_N"/>
</dbReference>
<dbReference type="InterPro" id="IPR015590">
    <property type="entry name" value="Aldehyde_DH_dom"/>
</dbReference>
<evidence type="ECO:0000256" key="1">
    <source>
        <dbReference type="ARBA" id="ARBA00023002"/>
    </source>
</evidence>
<dbReference type="SUPFAM" id="SSF53720">
    <property type="entry name" value="ALDH-like"/>
    <property type="match status" value="1"/>
</dbReference>
<accession>A0A0N8PQS7</accession>
<evidence type="ECO:0000259" key="2">
    <source>
        <dbReference type="Pfam" id="PF00171"/>
    </source>
</evidence>
<evidence type="ECO:0000313" key="3">
    <source>
        <dbReference type="EMBL" id="KPV47957.1"/>
    </source>
</evidence>
<evidence type="ECO:0000313" key="4">
    <source>
        <dbReference type="Proteomes" id="UP000050509"/>
    </source>
</evidence>
<feature type="domain" description="Aldehyde dehydrogenase" evidence="2">
    <location>
        <begin position="132"/>
        <end position="227"/>
    </location>
</feature>
<proteinExistence type="predicted"/>
<sequence>MRAGAKLGLLRETLPLLDANAQAWVDASVRGKQIDARSQWAGEEWISGPWALAAALNGYLHTLEAVAAGRTPALPAVHTRPGGQVVARVFPWNWSQNLLMNGVTTDVWMQPGVTQANLAEHIAAFYHKPGPHPGGVALVLGAGNINSIPALDMLYKLVADGEVVLLKFNPVNEYLAPIFERIFAPFVAGGFLRITTGGAEVGAYLTQHPGIDTIHITGSERTHDAILYGGGAEGV</sequence>
<name>A0A0N8PQS7_9CHLR</name>
<dbReference type="Pfam" id="PF00171">
    <property type="entry name" value="Aldedh"/>
    <property type="match status" value="1"/>
</dbReference>
<gene>
    <name evidence="3" type="ORF">SE17_40660</name>
</gene>
<dbReference type="InterPro" id="IPR016161">
    <property type="entry name" value="Ald_DH/histidinol_DH"/>
</dbReference>
<organism evidence="3 4">
    <name type="scientific">Kouleothrix aurantiaca</name>
    <dbReference type="NCBI Taxonomy" id="186479"/>
    <lineage>
        <taxon>Bacteria</taxon>
        <taxon>Bacillati</taxon>
        <taxon>Chloroflexota</taxon>
        <taxon>Chloroflexia</taxon>
        <taxon>Chloroflexales</taxon>
        <taxon>Roseiflexineae</taxon>
        <taxon>Roseiflexaceae</taxon>
        <taxon>Kouleothrix</taxon>
    </lineage>
</organism>
<dbReference type="Proteomes" id="UP000050509">
    <property type="component" value="Unassembled WGS sequence"/>
</dbReference>
<dbReference type="AlphaFoldDB" id="A0A0N8PQS7"/>
<keyword evidence="1" id="KW-0560">Oxidoreductase</keyword>
<feature type="non-terminal residue" evidence="3">
    <location>
        <position position="235"/>
    </location>
</feature>